<dbReference type="EMBL" id="JAHLQT010002534">
    <property type="protein sequence ID" value="KAG7177240.1"/>
    <property type="molecule type" value="Genomic_DNA"/>
</dbReference>
<accession>A0A8J5TLU7</accession>
<gene>
    <name evidence="1" type="ORF">Hamer_G000509</name>
</gene>
<evidence type="ECO:0000313" key="2">
    <source>
        <dbReference type="Proteomes" id="UP000747542"/>
    </source>
</evidence>
<reference evidence="1" key="1">
    <citation type="journal article" date="2021" name="Sci. Adv.">
        <title>The American lobster genome reveals insights on longevity, neural, and immune adaptations.</title>
        <authorList>
            <person name="Polinski J.M."/>
            <person name="Zimin A.V."/>
            <person name="Clark K.F."/>
            <person name="Kohn A.B."/>
            <person name="Sadowski N."/>
            <person name="Timp W."/>
            <person name="Ptitsyn A."/>
            <person name="Khanna P."/>
            <person name="Romanova D.Y."/>
            <person name="Williams P."/>
            <person name="Greenwood S.J."/>
            <person name="Moroz L.L."/>
            <person name="Walt D.R."/>
            <person name="Bodnar A.G."/>
        </authorList>
    </citation>
    <scope>NUCLEOTIDE SEQUENCE</scope>
    <source>
        <strain evidence="1">GMGI-L3</strain>
    </source>
</reference>
<comment type="caution">
    <text evidence="1">The sequence shown here is derived from an EMBL/GenBank/DDBJ whole genome shotgun (WGS) entry which is preliminary data.</text>
</comment>
<proteinExistence type="predicted"/>
<sequence>MVMSGRGVGEEMINGRVDWTEGEDRRLMGEDAVYGWWCVCMVDVGGVWLWCRAVCGGGCGIVVLRGECGVVTGGNGVWYGEAMCAGVWCVWLLSVMSCSYDGYVCLSMYVGYVCWHVGYV</sequence>
<dbReference type="Proteomes" id="UP000747542">
    <property type="component" value="Unassembled WGS sequence"/>
</dbReference>
<keyword evidence="2" id="KW-1185">Reference proteome</keyword>
<organism evidence="1 2">
    <name type="scientific">Homarus americanus</name>
    <name type="common">American lobster</name>
    <dbReference type="NCBI Taxonomy" id="6706"/>
    <lineage>
        <taxon>Eukaryota</taxon>
        <taxon>Metazoa</taxon>
        <taxon>Ecdysozoa</taxon>
        <taxon>Arthropoda</taxon>
        <taxon>Crustacea</taxon>
        <taxon>Multicrustacea</taxon>
        <taxon>Malacostraca</taxon>
        <taxon>Eumalacostraca</taxon>
        <taxon>Eucarida</taxon>
        <taxon>Decapoda</taxon>
        <taxon>Pleocyemata</taxon>
        <taxon>Astacidea</taxon>
        <taxon>Nephropoidea</taxon>
        <taxon>Nephropidae</taxon>
        <taxon>Homarus</taxon>
    </lineage>
</organism>
<name>A0A8J5TLU7_HOMAM</name>
<evidence type="ECO:0000313" key="1">
    <source>
        <dbReference type="EMBL" id="KAG7177240.1"/>
    </source>
</evidence>
<protein>
    <submittedName>
        <fullName evidence="1">Uncharacterized protein</fullName>
    </submittedName>
</protein>
<dbReference type="AlphaFoldDB" id="A0A8J5TLU7"/>